<dbReference type="PROSITE" id="PS51278">
    <property type="entry name" value="GATASE_TYPE_2"/>
    <property type="match status" value="1"/>
</dbReference>
<dbReference type="CDD" id="cd01908">
    <property type="entry name" value="YafJ"/>
    <property type="match status" value="1"/>
</dbReference>
<feature type="domain" description="Glutamine amidotransferase type-2" evidence="2">
    <location>
        <begin position="2"/>
        <end position="262"/>
    </location>
</feature>
<comment type="caution">
    <text evidence="3">The sequence shown here is derived from an EMBL/GenBank/DDBJ whole genome shotgun (WGS) entry which is preliminary data.</text>
</comment>
<accession>A0A6N7W242</accession>
<dbReference type="InterPro" id="IPR052373">
    <property type="entry name" value="Gamma-glu_amide_hydrolase"/>
</dbReference>
<dbReference type="SUPFAM" id="SSF56235">
    <property type="entry name" value="N-terminal nucleophile aminohydrolases (Ntn hydrolases)"/>
    <property type="match status" value="1"/>
</dbReference>
<dbReference type="PANTHER" id="PTHR43187:SF1">
    <property type="entry name" value="GLUTAMINE AMIDOTRANSFERASE DUG3-RELATED"/>
    <property type="match status" value="1"/>
</dbReference>
<reference evidence="3 4" key="1">
    <citation type="submission" date="2019-08" db="EMBL/GenBank/DDBJ databases">
        <title>In-depth cultivation of the pig gut microbiome towards novel bacterial diversity and tailored functional studies.</title>
        <authorList>
            <person name="Wylensek D."/>
            <person name="Hitch T.C.A."/>
            <person name="Clavel T."/>
        </authorList>
    </citation>
    <scope>NUCLEOTIDE SEQUENCE [LARGE SCALE GENOMIC DNA]</scope>
    <source>
        <strain evidence="3 4">WB03_NA08</strain>
    </source>
</reference>
<evidence type="ECO:0000313" key="3">
    <source>
        <dbReference type="EMBL" id="MSS83471.1"/>
    </source>
</evidence>
<dbReference type="Gene3D" id="3.60.20.10">
    <property type="entry name" value="Glutamine Phosphoribosylpyrophosphate, subunit 1, domain 1"/>
    <property type="match status" value="1"/>
</dbReference>
<dbReference type="InterPro" id="IPR017932">
    <property type="entry name" value="GATase_2_dom"/>
</dbReference>
<dbReference type="Pfam" id="PF13230">
    <property type="entry name" value="GATase_4"/>
    <property type="match status" value="1"/>
</dbReference>
<evidence type="ECO:0000256" key="1">
    <source>
        <dbReference type="ARBA" id="ARBA00022962"/>
    </source>
</evidence>
<keyword evidence="4" id="KW-1185">Reference proteome</keyword>
<dbReference type="Proteomes" id="UP000470875">
    <property type="component" value="Unassembled WGS sequence"/>
</dbReference>
<proteinExistence type="predicted"/>
<dbReference type="EMBL" id="VULO01000002">
    <property type="protein sequence ID" value="MSS83471.1"/>
    <property type="molecule type" value="Genomic_DNA"/>
</dbReference>
<protein>
    <submittedName>
        <fullName evidence="3">Class II glutamine amidotransferase</fullName>
    </submittedName>
</protein>
<dbReference type="PANTHER" id="PTHR43187">
    <property type="entry name" value="GLUTAMINE AMIDOTRANSFERASE DUG3-RELATED"/>
    <property type="match status" value="1"/>
</dbReference>
<dbReference type="GO" id="GO:0016740">
    <property type="term" value="F:transferase activity"/>
    <property type="evidence" value="ECO:0007669"/>
    <property type="project" value="UniProtKB-KW"/>
</dbReference>
<sequence length="300" mass="33834">MCRWMAYVGEKIPLEILLSLPNHSLIHQSLNARQLALPSYKYARQFRNHDFPTQGEGFGMAWIRRDGTVGRYRDTQPAWDSQNFPELAAQIESSCFLSHVRAAPGGSVAADNNHPFVHDGWMFQHNGGIGGFEALKRELTFDVAPALYPFIRGNTDSEVCFYLALTYGLASDPVKAMHRMRERVEQARMKYQVGQPFEGSFAASDGEVLVAMRTVSTQGLLQIYSDAQAPSLYWAEGPVHIRMDDGNSEELPAGSFTVVSEPPELHYAPRTWHQFPDQSIGIFQRGQRPLFYSFEMLSHS</sequence>
<keyword evidence="1 3" id="KW-0315">Glutamine amidotransferase</keyword>
<gene>
    <name evidence="3" type="ORF">FYJ24_01555</name>
</gene>
<dbReference type="InterPro" id="IPR029055">
    <property type="entry name" value="Ntn_hydrolases_N"/>
</dbReference>
<evidence type="ECO:0000259" key="2">
    <source>
        <dbReference type="PROSITE" id="PS51278"/>
    </source>
</evidence>
<evidence type="ECO:0000313" key="4">
    <source>
        <dbReference type="Proteomes" id="UP000470875"/>
    </source>
</evidence>
<dbReference type="InterPro" id="IPR026869">
    <property type="entry name" value="EgtC-like"/>
</dbReference>
<name>A0A6N7W242_9ACTO</name>
<keyword evidence="3" id="KW-0808">Transferase</keyword>
<dbReference type="AlphaFoldDB" id="A0A6N7W242"/>
<organism evidence="3 4">
    <name type="scientific">Scrofimicrobium canadense</name>
    <dbReference type="NCBI Taxonomy" id="2652290"/>
    <lineage>
        <taxon>Bacteria</taxon>
        <taxon>Bacillati</taxon>
        <taxon>Actinomycetota</taxon>
        <taxon>Actinomycetes</taxon>
        <taxon>Actinomycetales</taxon>
        <taxon>Actinomycetaceae</taxon>
        <taxon>Scrofimicrobium</taxon>
    </lineage>
</organism>